<proteinExistence type="inferred from homology"/>
<dbReference type="AlphaFoldDB" id="A0A7M2X2B9"/>
<evidence type="ECO:0000313" key="6">
    <source>
        <dbReference type="EMBL" id="QOV91907.1"/>
    </source>
</evidence>
<dbReference type="GO" id="GO:0008270">
    <property type="term" value="F:zinc ion binding"/>
    <property type="evidence" value="ECO:0007669"/>
    <property type="project" value="InterPro"/>
</dbReference>
<evidence type="ECO:0000259" key="4">
    <source>
        <dbReference type="SMART" id="SM00644"/>
    </source>
</evidence>
<keyword evidence="3" id="KW-0732">Signal</keyword>
<dbReference type="InterPro" id="IPR002502">
    <property type="entry name" value="Amidase_domain"/>
</dbReference>
<dbReference type="PANTHER" id="PTHR11022">
    <property type="entry name" value="PEPTIDOGLYCAN RECOGNITION PROTEIN"/>
    <property type="match status" value="1"/>
</dbReference>
<evidence type="ECO:0000313" key="7">
    <source>
        <dbReference type="Proteomes" id="UP000593765"/>
    </source>
</evidence>
<dbReference type="PANTHER" id="PTHR11022:SF41">
    <property type="entry name" value="PEPTIDOGLYCAN-RECOGNITION PROTEIN LC-RELATED"/>
    <property type="match status" value="1"/>
</dbReference>
<feature type="domain" description="Peptidoglycan recognition protein family" evidence="5">
    <location>
        <begin position="71"/>
        <end position="215"/>
    </location>
</feature>
<dbReference type="InterPro" id="IPR006619">
    <property type="entry name" value="PGRP_domain_met/bac"/>
</dbReference>
<dbReference type="SUPFAM" id="SSF55846">
    <property type="entry name" value="N-acetylmuramoyl-L-alanine amidase-like"/>
    <property type="match status" value="1"/>
</dbReference>
<feature type="chain" id="PRO_5034770277" evidence="3">
    <location>
        <begin position="28"/>
        <end position="272"/>
    </location>
</feature>
<dbReference type="InterPro" id="IPR036505">
    <property type="entry name" value="Amidase/PGRP_sf"/>
</dbReference>
<dbReference type="GO" id="GO:0009253">
    <property type="term" value="P:peptidoglycan catabolic process"/>
    <property type="evidence" value="ECO:0007669"/>
    <property type="project" value="InterPro"/>
</dbReference>
<dbReference type="RefSeq" id="WP_206295226.1">
    <property type="nucleotide sequence ID" value="NZ_CP063458.1"/>
</dbReference>
<dbReference type="InterPro" id="IPR015510">
    <property type="entry name" value="PGRP"/>
</dbReference>
<evidence type="ECO:0000256" key="2">
    <source>
        <dbReference type="SAM" id="MobiDB-lite"/>
    </source>
</evidence>
<dbReference type="PROSITE" id="PS51257">
    <property type="entry name" value="PROKAR_LIPOPROTEIN"/>
    <property type="match status" value="1"/>
</dbReference>
<dbReference type="SMART" id="SM00701">
    <property type="entry name" value="PGRP"/>
    <property type="match status" value="1"/>
</dbReference>
<dbReference type="KEGG" id="hbs:IPV69_11355"/>
<feature type="signal peptide" evidence="3">
    <location>
        <begin position="1"/>
        <end position="27"/>
    </location>
</feature>
<comment type="similarity">
    <text evidence="1">Belongs to the N-acetylmuramoyl-L-alanine amidase 2 family.</text>
</comment>
<accession>A0A7M2X2B9</accession>
<evidence type="ECO:0000259" key="5">
    <source>
        <dbReference type="SMART" id="SM00701"/>
    </source>
</evidence>
<dbReference type="Gene3D" id="3.40.80.10">
    <property type="entry name" value="Peptidoglycan recognition protein-like"/>
    <property type="match status" value="1"/>
</dbReference>
<dbReference type="Pfam" id="PF01510">
    <property type="entry name" value="Amidase_2"/>
    <property type="match status" value="1"/>
</dbReference>
<dbReference type="Proteomes" id="UP000593765">
    <property type="component" value="Chromosome"/>
</dbReference>
<name>A0A7M2X2B9_9BACT</name>
<reference evidence="6 7" key="1">
    <citation type="submission" date="2020-10" db="EMBL/GenBank/DDBJ databases">
        <title>Wide distribution of Phycisphaera-like planctomycetes from WD2101 soil group in peatlands and genome analysis of the first cultivated representative.</title>
        <authorList>
            <person name="Dedysh S.N."/>
            <person name="Beletsky A.V."/>
            <person name="Ivanova A."/>
            <person name="Kulichevskaya I.S."/>
            <person name="Suzina N.E."/>
            <person name="Philippov D.A."/>
            <person name="Rakitin A.L."/>
            <person name="Mardanov A.V."/>
            <person name="Ravin N.V."/>
        </authorList>
    </citation>
    <scope>NUCLEOTIDE SEQUENCE [LARGE SCALE GENOMIC DNA]</scope>
    <source>
        <strain evidence="6 7">M1803</strain>
    </source>
</reference>
<dbReference type="EMBL" id="CP063458">
    <property type="protein sequence ID" value="QOV91907.1"/>
    <property type="molecule type" value="Genomic_DNA"/>
</dbReference>
<dbReference type="CDD" id="cd06583">
    <property type="entry name" value="PGRP"/>
    <property type="match status" value="1"/>
</dbReference>
<keyword evidence="7" id="KW-1185">Reference proteome</keyword>
<evidence type="ECO:0000256" key="1">
    <source>
        <dbReference type="ARBA" id="ARBA00007553"/>
    </source>
</evidence>
<sequence length="272" mass="29155">MAMSLRRLPCFKLLSCASALLSVVGCAQRTGPVEMVDRHPQPQVTQSPAWTPPKPGPVQTPPQVVKPQPKPPVAQVPVPSGVPRDWVPTVASRNWKWIVVHHSATPVGGAARFNKEHIAKGWDELGYHFVIGNGTDTGNGAIEVGSRWAKQKQGAHCKTADNKFNDFGIGICLVGNFDQTRPSEAQLRSLAKLIAYLQQTYHVSNKEIIGHGDAKATDCPGRNVQMAIIRRMSAAALADRGAVAPADVAPASVARTASAQAGGELMYEPVRK</sequence>
<feature type="compositionally biased region" description="Pro residues" evidence="2">
    <location>
        <begin position="50"/>
        <end position="60"/>
    </location>
</feature>
<dbReference type="GO" id="GO:0008745">
    <property type="term" value="F:N-acetylmuramoyl-L-alanine amidase activity"/>
    <property type="evidence" value="ECO:0007669"/>
    <property type="project" value="InterPro"/>
</dbReference>
<evidence type="ECO:0000256" key="3">
    <source>
        <dbReference type="SAM" id="SignalP"/>
    </source>
</evidence>
<protein>
    <submittedName>
        <fullName evidence="6">N-acetylmuramoyl-L-alanine amidase</fullName>
    </submittedName>
</protein>
<feature type="region of interest" description="Disordered" evidence="2">
    <location>
        <begin position="36"/>
        <end position="78"/>
    </location>
</feature>
<dbReference type="SMART" id="SM00644">
    <property type="entry name" value="Ami_2"/>
    <property type="match status" value="1"/>
</dbReference>
<gene>
    <name evidence="6" type="ORF">IPV69_11355</name>
</gene>
<feature type="domain" description="N-acetylmuramoyl-L-alanine amidase" evidence="4">
    <location>
        <begin position="85"/>
        <end position="221"/>
    </location>
</feature>
<organism evidence="6 7">
    <name type="scientific">Humisphaera borealis</name>
    <dbReference type="NCBI Taxonomy" id="2807512"/>
    <lineage>
        <taxon>Bacteria</taxon>
        <taxon>Pseudomonadati</taxon>
        <taxon>Planctomycetota</taxon>
        <taxon>Phycisphaerae</taxon>
        <taxon>Tepidisphaerales</taxon>
        <taxon>Tepidisphaeraceae</taxon>
        <taxon>Humisphaera</taxon>
    </lineage>
</organism>